<keyword evidence="1" id="KW-1133">Transmembrane helix</keyword>
<keyword evidence="2" id="KW-0732">Signal</keyword>
<reference evidence="3 4" key="1">
    <citation type="submission" date="2015-08" db="EMBL/GenBank/DDBJ databases">
        <authorList>
            <person name="Babu N.S."/>
            <person name="Beckwith C.J."/>
            <person name="Beseler K.G."/>
            <person name="Brison A."/>
            <person name="Carone J.V."/>
            <person name="Caskin T.P."/>
            <person name="Diamond M."/>
            <person name="Durham M.E."/>
            <person name="Foxe J.M."/>
            <person name="Go M."/>
            <person name="Henderson B.A."/>
            <person name="Jones I.B."/>
            <person name="McGettigan J.A."/>
            <person name="Micheletti S.J."/>
            <person name="Nasrallah M.E."/>
            <person name="Ortiz D."/>
            <person name="Piller C.R."/>
            <person name="Privatt S.R."/>
            <person name="Schneider S.L."/>
            <person name="Sharp S."/>
            <person name="Smith T.C."/>
            <person name="Stanton J.D."/>
            <person name="Ullery H.E."/>
            <person name="Wilson R.J."/>
            <person name="Serrano M.G."/>
            <person name="Buck G."/>
            <person name="Lee V."/>
            <person name="Wang Y."/>
            <person name="Carvalho R."/>
            <person name="Voegtly L."/>
            <person name="Shi R."/>
            <person name="Duckworth R."/>
            <person name="Johnson A."/>
            <person name="Loviza R."/>
            <person name="Walstead R."/>
            <person name="Shah Z."/>
            <person name="Kiflezghi M."/>
            <person name="Wade K."/>
            <person name="Ball S.L."/>
            <person name="Bradley K.W."/>
            <person name="Asai D.J."/>
            <person name="Bowman C.A."/>
            <person name="Russell D.A."/>
            <person name="Pope W.H."/>
            <person name="Jacobs-Sera D."/>
            <person name="Hendrix R.W."/>
            <person name="Hatfull G.F."/>
        </authorList>
    </citation>
    <scope>NUCLEOTIDE SEQUENCE [LARGE SCALE GENOMIC DNA]</scope>
    <source>
        <strain evidence="3 4">DSM 27648</strain>
    </source>
</reference>
<evidence type="ECO:0000256" key="2">
    <source>
        <dbReference type="SAM" id="SignalP"/>
    </source>
</evidence>
<dbReference type="AlphaFoldDB" id="A0A0K1QBJ6"/>
<keyword evidence="1" id="KW-0812">Transmembrane</keyword>
<sequence length="348" mass="36017">MMRRTSFSRHAALAALVLSVGAPGLAYAGDTSTAENLFEEGMAALKREDYKAACEAFFGSNEADASPGTEINLALCNEKQGKLATAWGWYRTAAGLADQRGQRERAERARSEASRLEPLLPKLRITTKDAASTLTILRDGTVVPTATIGKDVPVDPGSHAIEVSAKGKKTWKGSVDIASAARVTPFELPKLDDEPEEKATPVAGTVVGGDALAADKGSSSTQRNVGFILGGAGIVAGAVAIGLELLALREDDKRKEQDGQLAQMTAVPDGDPNKKAIIDSRDSHKSAANSNQLVAIVSGAGGIVLIGVGVTLILTSQGSSKTTGQANKPMVVPILGNGTAGLGFHTSF</sequence>
<organism evidence="3 4">
    <name type="scientific">Labilithrix luteola</name>
    <dbReference type="NCBI Taxonomy" id="1391654"/>
    <lineage>
        <taxon>Bacteria</taxon>
        <taxon>Pseudomonadati</taxon>
        <taxon>Myxococcota</taxon>
        <taxon>Polyangia</taxon>
        <taxon>Polyangiales</taxon>
        <taxon>Labilitrichaceae</taxon>
        <taxon>Labilithrix</taxon>
    </lineage>
</organism>
<feature type="transmembrane region" description="Helical" evidence="1">
    <location>
        <begin position="293"/>
        <end position="314"/>
    </location>
</feature>
<dbReference type="EMBL" id="CP012333">
    <property type="protein sequence ID" value="AKV03042.1"/>
    <property type="molecule type" value="Genomic_DNA"/>
</dbReference>
<name>A0A0K1QBJ6_9BACT</name>
<feature type="signal peptide" evidence="2">
    <location>
        <begin position="1"/>
        <end position="28"/>
    </location>
</feature>
<feature type="chain" id="PRO_5005466927" description="PEGA domain-containing protein" evidence="2">
    <location>
        <begin position="29"/>
        <end position="348"/>
    </location>
</feature>
<accession>A0A0K1QBJ6</accession>
<gene>
    <name evidence="3" type="ORF">AKJ09_09705</name>
</gene>
<evidence type="ECO:0000256" key="1">
    <source>
        <dbReference type="SAM" id="Phobius"/>
    </source>
</evidence>
<proteinExistence type="predicted"/>
<protein>
    <recommendedName>
        <fullName evidence="5">PEGA domain-containing protein</fullName>
    </recommendedName>
</protein>
<feature type="transmembrane region" description="Helical" evidence="1">
    <location>
        <begin position="225"/>
        <end position="248"/>
    </location>
</feature>
<keyword evidence="1" id="KW-0472">Membrane</keyword>
<evidence type="ECO:0008006" key="5">
    <source>
        <dbReference type="Google" id="ProtNLM"/>
    </source>
</evidence>
<dbReference type="KEGG" id="llu:AKJ09_09705"/>
<evidence type="ECO:0000313" key="4">
    <source>
        <dbReference type="Proteomes" id="UP000064967"/>
    </source>
</evidence>
<evidence type="ECO:0000313" key="3">
    <source>
        <dbReference type="EMBL" id="AKV03042.1"/>
    </source>
</evidence>
<dbReference type="Proteomes" id="UP000064967">
    <property type="component" value="Chromosome"/>
</dbReference>
<keyword evidence="4" id="KW-1185">Reference proteome</keyword>